<accession>A0ABS1BMA1</accession>
<feature type="transmembrane region" description="Helical" evidence="1">
    <location>
        <begin position="174"/>
        <end position="193"/>
    </location>
</feature>
<comment type="caution">
    <text evidence="2">The sequence shown here is derived from an EMBL/GenBank/DDBJ whole genome shotgun (WGS) entry which is preliminary data.</text>
</comment>
<organism evidence="2 3">
    <name type="scientific">Pedobacter segetis</name>
    <dbReference type="NCBI Taxonomy" id="2793069"/>
    <lineage>
        <taxon>Bacteria</taxon>
        <taxon>Pseudomonadati</taxon>
        <taxon>Bacteroidota</taxon>
        <taxon>Sphingobacteriia</taxon>
        <taxon>Sphingobacteriales</taxon>
        <taxon>Sphingobacteriaceae</taxon>
        <taxon>Pedobacter</taxon>
    </lineage>
</organism>
<name>A0ABS1BMA1_9SPHI</name>
<keyword evidence="1" id="KW-0812">Transmembrane</keyword>
<feature type="transmembrane region" description="Helical" evidence="1">
    <location>
        <begin position="94"/>
        <end position="114"/>
    </location>
</feature>
<keyword evidence="1" id="KW-0472">Membrane</keyword>
<protein>
    <submittedName>
        <fullName evidence="2">VTT domain-containing protein</fullName>
    </submittedName>
</protein>
<evidence type="ECO:0000313" key="3">
    <source>
        <dbReference type="Proteomes" id="UP000660024"/>
    </source>
</evidence>
<dbReference type="EMBL" id="JAEHFY010000020">
    <property type="protein sequence ID" value="MBK0384020.1"/>
    <property type="molecule type" value="Genomic_DNA"/>
</dbReference>
<feature type="transmembrane region" description="Helical" evidence="1">
    <location>
        <begin position="65"/>
        <end position="87"/>
    </location>
</feature>
<keyword evidence="1" id="KW-1133">Transmembrane helix</keyword>
<feature type="transmembrane region" description="Helical" evidence="1">
    <location>
        <begin position="145"/>
        <end position="167"/>
    </location>
</feature>
<proteinExistence type="predicted"/>
<evidence type="ECO:0000313" key="2">
    <source>
        <dbReference type="EMBL" id="MBK0384020.1"/>
    </source>
</evidence>
<gene>
    <name evidence="2" type="ORF">I5M32_13710</name>
</gene>
<sequence>MKRVTALNRYYKITKFYGFLKKTAINGGLTIIVFLAAFVFLDYFFLDTHAILNALVTNYTPTFILSIFFVSETVLGLIPPEIFIAWSAKTANPWFFLSLLGLLSYLGGICAYGLGGLTFKIPSVRNYIENKIAIHIINLRKWGGFFVLIGALLPVPHSIVSFACGLIKYKFTHYAVWAAFRFLRFLIYGFAIFTML</sequence>
<dbReference type="Proteomes" id="UP000660024">
    <property type="component" value="Unassembled WGS sequence"/>
</dbReference>
<reference evidence="2 3" key="1">
    <citation type="submission" date="2020-12" db="EMBL/GenBank/DDBJ databases">
        <title>Bacterial novel species Pedobacter sp. SD-b isolated from soil.</title>
        <authorList>
            <person name="Jung H.-Y."/>
        </authorList>
    </citation>
    <scope>NUCLEOTIDE SEQUENCE [LARGE SCALE GENOMIC DNA]</scope>
    <source>
        <strain evidence="2 3">SD-b</strain>
    </source>
</reference>
<keyword evidence="3" id="KW-1185">Reference proteome</keyword>
<evidence type="ECO:0000256" key="1">
    <source>
        <dbReference type="SAM" id="Phobius"/>
    </source>
</evidence>
<feature type="transmembrane region" description="Helical" evidence="1">
    <location>
        <begin position="24"/>
        <end position="45"/>
    </location>
</feature>